<name>A0A3N0HWV9_9FIRM</name>
<dbReference type="InterPro" id="IPR000326">
    <property type="entry name" value="PAP2/HPO"/>
</dbReference>
<feature type="domain" description="Phosphatidic acid phosphatase type 2/haloperoxidase" evidence="2">
    <location>
        <begin position="47"/>
        <end position="156"/>
    </location>
</feature>
<dbReference type="AlphaFoldDB" id="A0A3N0HWV9"/>
<keyword evidence="1" id="KW-0472">Membrane</keyword>
<dbReference type="SUPFAM" id="SSF48317">
    <property type="entry name" value="Acid phosphatase/Vanadium-dependent haloperoxidase"/>
    <property type="match status" value="1"/>
</dbReference>
<evidence type="ECO:0000256" key="1">
    <source>
        <dbReference type="SAM" id="Phobius"/>
    </source>
</evidence>
<dbReference type="PANTHER" id="PTHR14969">
    <property type="entry name" value="SPHINGOSINE-1-PHOSPHATE PHOSPHOHYDROLASE"/>
    <property type="match status" value="1"/>
</dbReference>
<dbReference type="CDD" id="cd01610">
    <property type="entry name" value="PAP2_like"/>
    <property type="match status" value="1"/>
</dbReference>
<reference evidence="3 4" key="1">
    <citation type="submission" date="2018-11" db="EMBL/GenBank/DDBJ databases">
        <title>Clostridium sp. nov., a member of the family Erysipelotrichaceae isolated from pig faeces.</title>
        <authorList>
            <person name="Chang Y.-H."/>
        </authorList>
    </citation>
    <scope>NUCLEOTIDE SEQUENCE [LARGE SCALE GENOMIC DNA]</scope>
    <source>
        <strain evidence="3 4">YH-panp20</strain>
    </source>
</reference>
<sequence length="159" mass="18479">MSWYEKKYNYLRKHQTLSNCILFVSTWLTRLVYVSYGLLVIYACIHQRWKCIWVPAIGFGLETWIRATLNQPRPYEVLDFPALKPKATKGKSFPSRHCFSVAIISMAMAYVNLWLGVLFILFTLVLMICRVCIGVHWIKDVVVGALLGWLLGWIGFFIL</sequence>
<evidence type="ECO:0000313" key="4">
    <source>
        <dbReference type="Proteomes" id="UP000276568"/>
    </source>
</evidence>
<protein>
    <submittedName>
        <fullName evidence="3">Phosphatase PAP2 family protein</fullName>
    </submittedName>
</protein>
<dbReference type="EMBL" id="RJQC01000005">
    <property type="protein sequence ID" value="RNM29148.1"/>
    <property type="molecule type" value="Genomic_DNA"/>
</dbReference>
<comment type="caution">
    <text evidence="3">The sequence shown here is derived from an EMBL/GenBank/DDBJ whole genome shotgun (WGS) entry which is preliminary data.</text>
</comment>
<dbReference type="OrthoDB" id="9789113at2"/>
<dbReference type="Pfam" id="PF01569">
    <property type="entry name" value="PAP2"/>
    <property type="match status" value="1"/>
</dbReference>
<dbReference type="Gene3D" id="1.20.144.10">
    <property type="entry name" value="Phosphatidic acid phosphatase type 2/haloperoxidase"/>
    <property type="match status" value="1"/>
</dbReference>
<dbReference type="Proteomes" id="UP000276568">
    <property type="component" value="Unassembled WGS sequence"/>
</dbReference>
<accession>A0A3N0HWV9</accession>
<dbReference type="SMART" id="SM00014">
    <property type="entry name" value="acidPPc"/>
    <property type="match status" value="1"/>
</dbReference>
<feature type="transmembrane region" description="Helical" evidence="1">
    <location>
        <begin position="141"/>
        <end position="158"/>
    </location>
</feature>
<feature type="transmembrane region" description="Helical" evidence="1">
    <location>
        <begin position="99"/>
        <end position="129"/>
    </location>
</feature>
<proteinExistence type="predicted"/>
<evidence type="ECO:0000313" key="3">
    <source>
        <dbReference type="EMBL" id="RNM29148.1"/>
    </source>
</evidence>
<feature type="transmembrane region" description="Helical" evidence="1">
    <location>
        <begin position="21"/>
        <end position="43"/>
    </location>
</feature>
<keyword evidence="1" id="KW-0812">Transmembrane</keyword>
<organism evidence="3 4">
    <name type="scientific">Absicoccus porci</name>
    <dbReference type="NCBI Taxonomy" id="2486576"/>
    <lineage>
        <taxon>Bacteria</taxon>
        <taxon>Bacillati</taxon>
        <taxon>Bacillota</taxon>
        <taxon>Erysipelotrichia</taxon>
        <taxon>Erysipelotrichales</taxon>
        <taxon>Erysipelotrichaceae</taxon>
        <taxon>Absicoccus</taxon>
    </lineage>
</organism>
<gene>
    <name evidence="3" type="ORF">EDX97_10985</name>
</gene>
<dbReference type="InterPro" id="IPR036938">
    <property type="entry name" value="PAP2/HPO_sf"/>
</dbReference>
<keyword evidence="4" id="KW-1185">Reference proteome</keyword>
<dbReference type="PANTHER" id="PTHR14969:SF13">
    <property type="entry name" value="AT30094P"/>
    <property type="match status" value="1"/>
</dbReference>
<evidence type="ECO:0000259" key="2">
    <source>
        <dbReference type="SMART" id="SM00014"/>
    </source>
</evidence>
<dbReference type="RefSeq" id="WP_128521195.1">
    <property type="nucleotide sequence ID" value="NZ_CAUWBR010000018.1"/>
</dbReference>
<keyword evidence="1" id="KW-1133">Transmembrane helix</keyword>